<dbReference type="AlphaFoldDB" id="A0AAW2LA76"/>
<sequence length="145" mass="16467">MVRQLGKDLSHCREDLKVASAEQVKWKDNFHREVASGQTFFKSDAGKIYLDCVWSVSKEKYEASDEFDQAVPGKANEIYDQMIRQCPTILRGCSHFNNEDFRFLDSKIPNDDGHEDGDVEMVDVTARGDTQDNGSEVLISKVDKT</sequence>
<evidence type="ECO:0000313" key="1">
    <source>
        <dbReference type="EMBL" id="KAL0315322.1"/>
    </source>
</evidence>
<protein>
    <submittedName>
        <fullName evidence="1">Uncharacterized protein</fullName>
    </submittedName>
</protein>
<reference evidence="1" key="1">
    <citation type="submission" date="2020-06" db="EMBL/GenBank/DDBJ databases">
        <authorList>
            <person name="Li T."/>
            <person name="Hu X."/>
            <person name="Zhang T."/>
            <person name="Song X."/>
            <person name="Zhang H."/>
            <person name="Dai N."/>
            <person name="Sheng W."/>
            <person name="Hou X."/>
            <person name="Wei L."/>
        </authorList>
    </citation>
    <scope>NUCLEOTIDE SEQUENCE</scope>
    <source>
        <strain evidence="1">G02</strain>
        <tissue evidence="1">Leaf</tissue>
    </source>
</reference>
<name>A0AAW2LA76_SESRA</name>
<proteinExistence type="predicted"/>
<organism evidence="1">
    <name type="scientific">Sesamum radiatum</name>
    <name type="common">Black benniseed</name>
    <dbReference type="NCBI Taxonomy" id="300843"/>
    <lineage>
        <taxon>Eukaryota</taxon>
        <taxon>Viridiplantae</taxon>
        <taxon>Streptophyta</taxon>
        <taxon>Embryophyta</taxon>
        <taxon>Tracheophyta</taxon>
        <taxon>Spermatophyta</taxon>
        <taxon>Magnoliopsida</taxon>
        <taxon>eudicotyledons</taxon>
        <taxon>Gunneridae</taxon>
        <taxon>Pentapetalae</taxon>
        <taxon>asterids</taxon>
        <taxon>lamiids</taxon>
        <taxon>Lamiales</taxon>
        <taxon>Pedaliaceae</taxon>
        <taxon>Sesamum</taxon>
    </lineage>
</organism>
<accession>A0AAW2LA76</accession>
<comment type="caution">
    <text evidence="1">The sequence shown here is derived from an EMBL/GenBank/DDBJ whole genome shotgun (WGS) entry which is preliminary data.</text>
</comment>
<reference evidence="1" key="2">
    <citation type="journal article" date="2024" name="Plant">
        <title>Genomic evolution and insights into agronomic trait innovations of Sesamum species.</title>
        <authorList>
            <person name="Miao H."/>
            <person name="Wang L."/>
            <person name="Qu L."/>
            <person name="Liu H."/>
            <person name="Sun Y."/>
            <person name="Le M."/>
            <person name="Wang Q."/>
            <person name="Wei S."/>
            <person name="Zheng Y."/>
            <person name="Lin W."/>
            <person name="Duan Y."/>
            <person name="Cao H."/>
            <person name="Xiong S."/>
            <person name="Wang X."/>
            <person name="Wei L."/>
            <person name="Li C."/>
            <person name="Ma Q."/>
            <person name="Ju M."/>
            <person name="Zhao R."/>
            <person name="Li G."/>
            <person name="Mu C."/>
            <person name="Tian Q."/>
            <person name="Mei H."/>
            <person name="Zhang T."/>
            <person name="Gao T."/>
            <person name="Zhang H."/>
        </authorList>
    </citation>
    <scope>NUCLEOTIDE SEQUENCE</scope>
    <source>
        <strain evidence="1">G02</strain>
    </source>
</reference>
<gene>
    <name evidence="1" type="ORF">Sradi_5410400</name>
</gene>
<dbReference type="EMBL" id="JACGWJ010000025">
    <property type="protein sequence ID" value="KAL0315322.1"/>
    <property type="molecule type" value="Genomic_DNA"/>
</dbReference>